<dbReference type="InterPro" id="IPR051532">
    <property type="entry name" value="Ester_Hydrolysis_Enzymes"/>
</dbReference>
<dbReference type="EMBL" id="RJJR01000004">
    <property type="protein sequence ID" value="RNI37959.1"/>
    <property type="molecule type" value="Genomic_DNA"/>
</dbReference>
<keyword evidence="1" id="KW-0732">Signal</keyword>
<dbReference type="PANTHER" id="PTHR30383:SF5">
    <property type="entry name" value="SGNH HYDROLASE-TYPE ESTERASE DOMAIN-CONTAINING PROTEIN"/>
    <property type="match status" value="1"/>
</dbReference>
<feature type="domain" description="SGNH hydrolase-type esterase" evidence="2">
    <location>
        <begin position="62"/>
        <end position="213"/>
    </location>
</feature>
<dbReference type="Pfam" id="PF13472">
    <property type="entry name" value="Lipase_GDSL_2"/>
    <property type="match status" value="1"/>
</dbReference>
<evidence type="ECO:0000313" key="4">
    <source>
        <dbReference type="Proteomes" id="UP000267223"/>
    </source>
</evidence>
<evidence type="ECO:0000313" key="3">
    <source>
        <dbReference type="EMBL" id="RNI37959.1"/>
    </source>
</evidence>
<dbReference type="GO" id="GO:0004622">
    <property type="term" value="F:phosphatidylcholine lysophospholipase activity"/>
    <property type="evidence" value="ECO:0007669"/>
    <property type="project" value="TreeGrafter"/>
</dbReference>
<proteinExistence type="predicted"/>
<dbReference type="InterPro" id="IPR036514">
    <property type="entry name" value="SGNH_hydro_sf"/>
</dbReference>
<keyword evidence="4" id="KW-1185">Reference proteome</keyword>
<sequence length="226" mass="26212">MKIFTFPRTFNLVIFFFLSFSIAEAQQAPFYSEIQQFKKDDIVNFPPKNAILFLGSSSFRKWTDVQDYFPGYQIINRGFGGSSFPDAIYYFDKIVLPYHPRQILIYEGDNDLASSNKITPDSVVNRFKSLFYLIRKNLPKTNIAFVSIKPSLSREKLIPEMAKANSLIEHFLKDQKNASFIDVFHPMLDANGKPRNDIFLSDGLHMNPKGYAIWQKIIEPYLLKNK</sequence>
<dbReference type="Proteomes" id="UP000267223">
    <property type="component" value="Unassembled WGS sequence"/>
</dbReference>
<dbReference type="RefSeq" id="WP_123119948.1">
    <property type="nucleotide sequence ID" value="NZ_RJJR01000004.1"/>
</dbReference>
<dbReference type="CDD" id="cd04502">
    <property type="entry name" value="SGNH_hydrolase_like_7"/>
    <property type="match status" value="1"/>
</dbReference>
<comment type="caution">
    <text evidence="3">The sequence shown here is derived from an EMBL/GenBank/DDBJ whole genome shotgun (WGS) entry which is preliminary data.</text>
</comment>
<reference evidence="3 4" key="1">
    <citation type="submission" date="2018-11" db="EMBL/GenBank/DDBJ databases">
        <title>Draft genome sequence of Ferruginibacter sp. BO-59.</title>
        <authorList>
            <person name="Im W.T."/>
        </authorList>
    </citation>
    <scope>NUCLEOTIDE SEQUENCE [LARGE SCALE GENOMIC DNA]</scope>
    <source>
        <strain evidence="3 4">BO-59</strain>
    </source>
</reference>
<evidence type="ECO:0000256" key="1">
    <source>
        <dbReference type="SAM" id="SignalP"/>
    </source>
</evidence>
<dbReference type="Gene3D" id="3.40.50.1110">
    <property type="entry name" value="SGNH hydrolase"/>
    <property type="match status" value="1"/>
</dbReference>
<name>A0A3M9NJJ1_9BACT</name>
<evidence type="ECO:0000259" key="2">
    <source>
        <dbReference type="Pfam" id="PF13472"/>
    </source>
</evidence>
<feature type="chain" id="PRO_5017974721" evidence="1">
    <location>
        <begin position="26"/>
        <end position="226"/>
    </location>
</feature>
<dbReference type="AlphaFoldDB" id="A0A3M9NJJ1"/>
<gene>
    <name evidence="3" type="ORF">EFY79_06920</name>
</gene>
<dbReference type="SUPFAM" id="SSF52266">
    <property type="entry name" value="SGNH hydrolase"/>
    <property type="match status" value="1"/>
</dbReference>
<accession>A0A3M9NJJ1</accession>
<dbReference type="InterPro" id="IPR013830">
    <property type="entry name" value="SGNH_hydro"/>
</dbReference>
<dbReference type="OrthoDB" id="9790057at2"/>
<feature type="signal peptide" evidence="1">
    <location>
        <begin position="1"/>
        <end position="25"/>
    </location>
</feature>
<protein>
    <submittedName>
        <fullName evidence="3">G-D-S-L family lipolytic protein</fullName>
    </submittedName>
</protein>
<organism evidence="3 4">
    <name type="scientific">Hanamia caeni</name>
    <dbReference type="NCBI Taxonomy" id="2294116"/>
    <lineage>
        <taxon>Bacteria</taxon>
        <taxon>Pseudomonadati</taxon>
        <taxon>Bacteroidota</taxon>
        <taxon>Chitinophagia</taxon>
        <taxon>Chitinophagales</taxon>
        <taxon>Chitinophagaceae</taxon>
        <taxon>Hanamia</taxon>
    </lineage>
</organism>
<dbReference type="PANTHER" id="PTHR30383">
    <property type="entry name" value="THIOESTERASE 1/PROTEASE 1/LYSOPHOSPHOLIPASE L1"/>
    <property type="match status" value="1"/>
</dbReference>